<evidence type="ECO:0000256" key="7">
    <source>
        <dbReference type="ARBA" id="ARBA00022691"/>
    </source>
</evidence>
<dbReference type="InterPro" id="IPR046886">
    <property type="entry name" value="RsmE_MTase_dom"/>
</dbReference>
<evidence type="ECO:0000256" key="10">
    <source>
        <dbReference type="PIRNR" id="PIRNR015601"/>
    </source>
</evidence>
<name>A0A842HJJ2_9BACT</name>
<dbReference type="InterPro" id="IPR029028">
    <property type="entry name" value="Alpha/beta_knot_MTases"/>
</dbReference>
<dbReference type="Pfam" id="PF04452">
    <property type="entry name" value="Methyltrans_RNA"/>
    <property type="match status" value="1"/>
</dbReference>
<dbReference type="CDD" id="cd18084">
    <property type="entry name" value="RsmE-like"/>
    <property type="match status" value="1"/>
</dbReference>
<dbReference type="SUPFAM" id="SSF75217">
    <property type="entry name" value="alpha/beta knot"/>
    <property type="match status" value="1"/>
</dbReference>
<keyword evidence="3 10" id="KW-0963">Cytoplasm</keyword>
<dbReference type="SUPFAM" id="SSF88697">
    <property type="entry name" value="PUA domain-like"/>
    <property type="match status" value="1"/>
</dbReference>
<dbReference type="Proteomes" id="UP000546464">
    <property type="component" value="Unassembled WGS sequence"/>
</dbReference>
<keyword evidence="6 10" id="KW-0808">Transferase</keyword>
<dbReference type="PANTHER" id="PTHR30027">
    <property type="entry name" value="RIBOSOMAL RNA SMALL SUBUNIT METHYLTRANSFERASE E"/>
    <property type="match status" value="1"/>
</dbReference>
<evidence type="ECO:0000259" key="11">
    <source>
        <dbReference type="Pfam" id="PF04452"/>
    </source>
</evidence>
<dbReference type="InterPro" id="IPR006700">
    <property type="entry name" value="RsmE"/>
</dbReference>
<dbReference type="InterPro" id="IPR029026">
    <property type="entry name" value="tRNA_m1G_MTases_N"/>
</dbReference>
<keyword evidence="14" id="KW-1185">Reference proteome</keyword>
<dbReference type="AlphaFoldDB" id="A0A842HJJ2"/>
<protein>
    <recommendedName>
        <fullName evidence="10">Ribosomal RNA small subunit methyltransferase E</fullName>
        <ecNumber evidence="10">2.1.1.193</ecNumber>
    </recommendedName>
</protein>
<proteinExistence type="inferred from homology"/>
<comment type="function">
    <text evidence="8 10">Specifically methylates the N3 position of the uracil ring of uridine 1498 (m3U1498) in 16S rRNA. Acts on the fully assembled 30S ribosomal subunit.</text>
</comment>
<comment type="subcellular location">
    <subcellularLocation>
        <location evidence="1 10">Cytoplasm</location>
    </subcellularLocation>
</comment>
<reference evidence="13 14" key="1">
    <citation type="submission" date="2020-07" db="EMBL/GenBank/DDBJ databases">
        <authorList>
            <person name="Feng X."/>
        </authorList>
    </citation>
    <scope>NUCLEOTIDE SEQUENCE [LARGE SCALE GENOMIC DNA]</scope>
    <source>
        <strain evidence="13 14">JCM31066</strain>
    </source>
</reference>
<keyword evidence="7 10" id="KW-0949">S-adenosyl-L-methionine</keyword>
<dbReference type="GO" id="GO:0005737">
    <property type="term" value="C:cytoplasm"/>
    <property type="evidence" value="ECO:0007669"/>
    <property type="project" value="UniProtKB-SubCell"/>
</dbReference>
<evidence type="ECO:0000313" key="13">
    <source>
        <dbReference type="EMBL" id="MBC2595804.1"/>
    </source>
</evidence>
<feature type="domain" description="Ribosomal RNA small subunit methyltransferase E PUA-like" evidence="12">
    <location>
        <begin position="21"/>
        <end position="65"/>
    </location>
</feature>
<comment type="caution">
    <text evidence="13">The sequence shown here is derived from an EMBL/GenBank/DDBJ whole genome shotgun (WGS) entry which is preliminary data.</text>
</comment>
<sequence length="241" mass="25794">MSGFRVYLPDGAPESGPVELPATEAHHLVRVLRARRGDPVTLFDGRGEAWQASLAVVENRRAVAEVHGREALESPGHRLILVLALVKGKAFDEIIRQATQLGVTEIRPVATAHCEVKLDGGRAASKLDHWRAVAVEACKQSGNLRLPEILEPLPLSEAVRLPAGLKLVASLEEGTVPLVEALQGASASAPWEIAIGPEGDFSPAEYGLLRGAGYRPVSLARHVLRAETAALYALSVMDAHR</sequence>
<evidence type="ECO:0000256" key="8">
    <source>
        <dbReference type="ARBA" id="ARBA00025699"/>
    </source>
</evidence>
<keyword evidence="5 10" id="KW-0489">Methyltransferase</keyword>
<gene>
    <name evidence="13" type="ORF">H5P28_16175</name>
</gene>
<evidence type="ECO:0000313" key="14">
    <source>
        <dbReference type="Proteomes" id="UP000546464"/>
    </source>
</evidence>
<dbReference type="InterPro" id="IPR015947">
    <property type="entry name" value="PUA-like_sf"/>
</dbReference>
<dbReference type="Pfam" id="PF20260">
    <property type="entry name" value="PUA_4"/>
    <property type="match status" value="1"/>
</dbReference>
<evidence type="ECO:0000256" key="2">
    <source>
        <dbReference type="ARBA" id="ARBA00005528"/>
    </source>
</evidence>
<evidence type="ECO:0000259" key="12">
    <source>
        <dbReference type="Pfam" id="PF20260"/>
    </source>
</evidence>
<dbReference type="InterPro" id="IPR046887">
    <property type="entry name" value="RsmE_PUA-like"/>
</dbReference>
<dbReference type="GO" id="GO:0070475">
    <property type="term" value="P:rRNA base methylation"/>
    <property type="evidence" value="ECO:0007669"/>
    <property type="project" value="TreeGrafter"/>
</dbReference>
<comment type="similarity">
    <text evidence="2 10">Belongs to the RNA methyltransferase RsmE family.</text>
</comment>
<feature type="domain" description="Ribosomal RNA small subunit methyltransferase E methyltransferase" evidence="11">
    <location>
        <begin position="78"/>
        <end position="237"/>
    </location>
</feature>
<accession>A0A842HJJ2</accession>
<evidence type="ECO:0000256" key="1">
    <source>
        <dbReference type="ARBA" id="ARBA00004496"/>
    </source>
</evidence>
<dbReference type="Gene3D" id="3.40.1280.10">
    <property type="match status" value="1"/>
</dbReference>
<evidence type="ECO:0000256" key="5">
    <source>
        <dbReference type="ARBA" id="ARBA00022603"/>
    </source>
</evidence>
<dbReference type="RefSeq" id="WP_185676735.1">
    <property type="nucleotide sequence ID" value="NZ_JACHVB010000052.1"/>
</dbReference>
<evidence type="ECO:0000256" key="4">
    <source>
        <dbReference type="ARBA" id="ARBA00022552"/>
    </source>
</evidence>
<keyword evidence="4 10" id="KW-0698">rRNA processing</keyword>
<comment type="catalytic activity">
    <reaction evidence="9 10">
        <text>uridine(1498) in 16S rRNA + S-adenosyl-L-methionine = N(3)-methyluridine(1498) in 16S rRNA + S-adenosyl-L-homocysteine + H(+)</text>
        <dbReference type="Rhea" id="RHEA:42920"/>
        <dbReference type="Rhea" id="RHEA-COMP:10283"/>
        <dbReference type="Rhea" id="RHEA-COMP:10284"/>
        <dbReference type="ChEBI" id="CHEBI:15378"/>
        <dbReference type="ChEBI" id="CHEBI:57856"/>
        <dbReference type="ChEBI" id="CHEBI:59789"/>
        <dbReference type="ChEBI" id="CHEBI:65315"/>
        <dbReference type="ChEBI" id="CHEBI:74502"/>
        <dbReference type="EC" id="2.1.1.193"/>
    </reaction>
</comment>
<dbReference type="EMBL" id="JACHVB010000052">
    <property type="protein sequence ID" value="MBC2595804.1"/>
    <property type="molecule type" value="Genomic_DNA"/>
</dbReference>
<dbReference type="EC" id="2.1.1.193" evidence="10"/>
<dbReference type="GO" id="GO:0070042">
    <property type="term" value="F:rRNA (uridine-N3-)-methyltransferase activity"/>
    <property type="evidence" value="ECO:0007669"/>
    <property type="project" value="TreeGrafter"/>
</dbReference>
<evidence type="ECO:0000256" key="6">
    <source>
        <dbReference type="ARBA" id="ARBA00022679"/>
    </source>
</evidence>
<organism evidence="13 14">
    <name type="scientific">Ruficoccus amylovorans</name>
    <dbReference type="NCBI Taxonomy" id="1804625"/>
    <lineage>
        <taxon>Bacteria</taxon>
        <taxon>Pseudomonadati</taxon>
        <taxon>Verrucomicrobiota</taxon>
        <taxon>Opitutia</taxon>
        <taxon>Puniceicoccales</taxon>
        <taxon>Cerasicoccaceae</taxon>
        <taxon>Ruficoccus</taxon>
    </lineage>
</organism>
<evidence type="ECO:0000256" key="9">
    <source>
        <dbReference type="ARBA" id="ARBA00047944"/>
    </source>
</evidence>
<dbReference type="PIRSF" id="PIRSF015601">
    <property type="entry name" value="MTase_slr0722"/>
    <property type="match status" value="1"/>
</dbReference>
<evidence type="ECO:0000256" key="3">
    <source>
        <dbReference type="ARBA" id="ARBA00022490"/>
    </source>
</evidence>
<dbReference type="NCBIfam" id="TIGR00046">
    <property type="entry name" value="RsmE family RNA methyltransferase"/>
    <property type="match status" value="1"/>
</dbReference>
<dbReference type="PANTHER" id="PTHR30027:SF3">
    <property type="entry name" value="16S RRNA (URACIL(1498)-N(3))-METHYLTRANSFERASE"/>
    <property type="match status" value="1"/>
</dbReference>